<keyword evidence="3" id="KW-0067">ATP-binding</keyword>
<dbReference type="GO" id="GO:0006302">
    <property type="term" value="P:double-strand break repair"/>
    <property type="evidence" value="ECO:0007669"/>
    <property type="project" value="InterPro"/>
</dbReference>
<dbReference type="EMBL" id="RZJP01000002">
    <property type="protein sequence ID" value="KAA8816494.1"/>
    <property type="molecule type" value="Genomic_DNA"/>
</dbReference>
<keyword evidence="3" id="KW-0547">Nucleotide-binding</keyword>
<protein>
    <submittedName>
        <fullName evidence="3">ATP-binding protein</fullName>
    </submittedName>
</protein>
<comment type="caution">
    <text evidence="3">The sequence shown here is derived from an EMBL/GenBank/DDBJ whole genome shotgun (WGS) entry which is preliminary data.</text>
</comment>
<dbReference type="PANTHER" id="PTHR43581">
    <property type="entry name" value="ATP/GTP PHOSPHATASE"/>
    <property type="match status" value="1"/>
</dbReference>
<proteinExistence type="predicted"/>
<evidence type="ECO:0000259" key="1">
    <source>
        <dbReference type="Pfam" id="PF13304"/>
    </source>
</evidence>
<dbReference type="Pfam" id="PF13304">
    <property type="entry name" value="AAA_21"/>
    <property type="match status" value="1"/>
</dbReference>
<dbReference type="AlphaFoldDB" id="A0A5M9ZEE7"/>
<dbReference type="Gene3D" id="3.40.50.300">
    <property type="entry name" value="P-loop containing nucleotide triphosphate hydrolases"/>
    <property type="match status" value="1"/>
</dbReference>
<feature type="domain" description="ATPase AAA-type core" evidence="1">
    <location>
        <begin position="257"/>
        <end position="348"/>
    </location>
</feature>
<name>A0A5M9ZEE7_9BIFI</name>
<dbReference type="Proteomes" id="UP000326060">
    <property type="component" value="Unassembled WGS sequence"/>
</dbReference>
<dbReference type="InterPro" id="IPR051396">
    <property type="entry name" value="Bact_Antivir_Def_Nuclease"/>
</dbReference>
<sequence>MRRFSLPNKEFYLKRLELTNFRKFGHLHVDFDEHLTVLIGDNGSGKTAILDAAAISLGALLIRVTSPYSAIDGRNIQPSDMRLLPVKTGSTISNQPQPVDIQADAMFRTREIRWSRTMNERQRLGGTLKEATAVSQTLQDEITQGRQSVLPLLAYYGTGRLWFHKREKKYSEMVFSRGYSRSNGYIDCLDSANNEKLMLNWFERMTSLEIQGQQFGTGERLPELDAVRKALSLCFRDLTGADKMTVIFDLKSNSLMLVEYDETGSSMLPFENLSDGYRNTLSLIADIAYRMAVLNPNAEDILSSPGVVLIDEIDLHLHPRWQERIIQDLTSIFPRVQFIVSSHAPSVVASVKAANLRGIRPLHENEGVENIDGLAELSGIFDDAYTTYAPSDESYGHDAGDVLEDVMNANERPIQVKRQIEEFHHALDDGKLDLAANKLADLERTVGPRDHAVVSGHVALDLERMDSDYVAD</sequence>
<dbReference type="Pfam" id="PF13476">
    <property type="entry name" value="AAA_23"/>
    <property type="match status" value="1"/>
</dbReference>
<dbReference type="SUPFAM" id="SSF52540">
    <property type="entry name" value="P-loop containing nucleoside triphosphate hydrolases"/>
    <property type="match status" value="1"/>
</dbReference>
<evidence type="ECO:0000259" key="2">
    <source>
        <dbReference type="Pfam" id="PF13476"/>
    </source>
</evidence>
<accession>A0A5M9ZEE7</accession>
<organism evidence="3 4">
    <name type="scientific">Bifidobacterium callitrichos</name>
    <dbReference type="NCBI Taxonomy" id="762209"/>
    <lineage>
        <taxon>Bacteria</taxon>
        <taxon>Bacillati</taxon>
        <taxon>Actinomycetota</taxon>
        <taxon>Actinomycetes</taxon>
        <taxon>Bifidobacteriales</taxon>
        <taxon>Bifidobacteriaceae</taxon>
        <taxon>Bifidobacterium</taxon>
    </lineage>
</organism>
<evidence type="ECO:0000313" key="4">
    <source>
        <dbReference type="Proteomes" id="UP000326060"/>
    </source>
</evidence>
<dbReference type="PANTHER" id="PTHR43581:SF2">
    <property type="entry name" value="EXCINUCLEASE ATPASE SUBUNIT"/>
    <property type="match status" value="1"/>
</dbReference>
<dbReference type="GO" id="GO:0016887">
    <property type="term" value="F:ATP hydrolysis activity"/>
    <property type="evidence" value="ECO:0007669"/>
    <property type="project" value="InterPro"/>
</dbReference>
<evidence type="ECO:0000313" key="3">
    <source>
        <dbReference type="EMBL" id="KAA8816494.1"/>
    </source>
</evidence>
<feature type="domain" description="Rad50/SbcC-type AAA" evidence="2">
    <location>
        <begin position="15"/>
        <end position="200"/>
    </location>
</feature>
<dbReference type="GO" id="GO:0005524">
    <property type="term" value="F:ATP binding"/>
    <property type="evidence" value="ECO:0007669"/>
    <property type="project" value="UniProtKB-KW"/>
</dbReference>
<dbReference type="InterPro" id="IPR027417">
    <property type="entry name" value="P-loop_NTPase"/>
</dbReference>
<dbReference type="InterPro" id="IPR003959">
    <property type="entry name" value="ATPase_AAA_core"/>
</dbReference>
<reference evidence="3 4" key="1">
    <citation type="journal article" date="2019" name="Syst. Appl. Microbiol.">
        <title>Characterization of Bifidobacterium species in feaces of the Egyptian fruit bat: Description of B. vespertilionis sp. nov. and B. rousetti sp. nov.</title>
        <authorList>
            <person name="Modesto M."/>
            <person name="Satti M."/>
            <person name="Watanabe K."/>
            <person name="Puglisi E."/>
            <person name="Morelli L."/>
            <person name="Huang C.-H."/>
            <person name="Liou J.-S."/>
            <person name="Miyashita M."/>
            <person name="Tamura T."/>
            <person name="Saito S."/>
            <person name="Mori K."/>
            <person name="Huang L."/>
            <person name="Sciavilla P."/>
            <person name="Sandri C."/>
            <person name="Spiezio C."/>
            <person name="Vitali F."/>
            <person name="Cavalieri D."/>
            <person name="Perpetuini G."/>
            <person name="Tofalo R."/>
            <person name="Bonetti A."/>
            <person name="Arita M."/>
            <person name="Mattarelli P."/>
        </authorList>
    </citation>
    <scope>NUCLEOTIDE SEQUENCE [LARGE SCALE GENOMIC DNA]</scope>
    <source>
        <strain evidence="3 4">RST27</strain>
    </source>
</reference>
<dbReference type="InterPro" id="IPR038729">
    <property type="entry name" value="Rad50/SbcC_AAA"/>
</dbReference>
<gene>
    <name evidence="3" type="ORF">EMB92_06210</name>
</gene>